<sequence length="737" mass="85345">MLSVSLSLDPIVPIDNHHPPLRIYSKVQRIFNTLPHKIEFFNFKKVNFIDIIYELNKINWSLTFLNLDINTAVNKFNSICHEVLLKHVPIVTYNYNSFPIWFNKELRLLIKEKKRAHFKYKQSNHVSDYFTFSNLRLQCKQLSRSCYLNFISKTQLSLVSKPKQFWKFINDRKQLNTFPKVMFLNNKTAQDGLNITNLFAEHFSSAYSHICPSTDDLKVTIADCIDLSKIDITVQEVFLALEKCKLNSSPGPDGIPEIVLSQCRYALTLPLHYLFSLSLSSGTFPDLWKSSYVQPVFKNGDRSNIINYRPISIMSSIPKLLESILLPKLNFSFSKYIIPQQFGFRPHTSTSSNLVAYHKYLMDVIEKGGQVDAIYTDISKAFDTINHAVLIRKLELMGVNNLMLKWFSSYISCRSQKVRLHGYVSNNISIPSGVPQGGHISPLLFILYMNDVGLVFKHAQFSMFADDLKLFYNINSLDDGSKLQDDFDNFKAWCYNNGLQLNINKCNSISFYRNKSPFNIAYYSDNYLLPKVDSIKDLGVIFSCSLSFTAHIQSITIKASRSLGFIIRNTRDFTNIVSLKILYFALVRSVLEYCSILWNPYQLVWINKIERVQNKFLRFINTKIPNNCIIIDHCYEPLRRLVNINSLSSRRLYFDVIFIYKILHGTIKDSFLLSQINLSVPTFNSRSRPTFHIPSHKTLYGFFSPINRALVSCNNLQNKFDIFHSSQKALQNNIFSF</sequence>
<dbReference type="PANTHER" id="PTHR33332">
    <property type="entry name" value="REVERSE TRANSCRIPTASE DOMAIN-CONTAINING PROTEIN"/>
    <property type="match status" value="1"/>
</dbReference>
<dbReference type="GO" id="GO:0071897">
    <property type="term" value="P:DNA biosynthetic process"/>
    <property type="evidence" value="ECO:0007669"/>
    <property type="project" value="UniProtKB-ARBA"/>
</dbReference>
<evidence type="ECO:0000313" key="3">
    <source>
        <dbReference type="Proteomes" id="UP001160148"/>
    </source>
</evidence>
<proteinExistence type="predicted"/>
<protein>
    <recommendedName>
        <fullName evidence="1">Reverse transcriptase domain-containing protein</fullName>
    </recommendedName>
</protein>
<dbReference type="EMBL" id="CARXXK010000001">
    <property type="protein sequence ID" value="CAI6348289.1"/>
    <property type="molecule type" value="Genomic_DNA"/>
</dbReference>
<dbReference type="CDD" id="cd01650">
    <property type="entry name" value="RT_nLTR_like"/>
    <property type="match status" value="1"/>
</dbReference>
<dbReference type="AlphaFoldDB" id="A0AAV0VXH6"/>
<reference evidence="2 3" key="1">
    <citation type="submission" date="2023-01" db="EMBL/GenBank/DDBJ databases">
        <authorList>
            <person name="Whitehead M."/>
        </authorList>
    </citation>
    <scope>NUCLEOTIDE SEQUENCE [LARGE SCALE GENOMIC DNA]</scope>
</reference>
<dbReference type="SUPFAM" id="SSF56672">
    <property type="entry name" value="DNA/RNA polymerases"/>
    <property type="match status" value="1"/>
</dbReference>
<evidence type="ECO:0000259" key="1">
    <source>
        <dbReference type="PROSITE" id="PS50878"/>
    </source>
</evidence>
<gene>
    <name evidence="2" type="ORF">MEUPH1_LOCUS4983</name>
</gene>
<evidence type="ECO:0000313" key="2">
    <source>
        <dbReference type="EMBL" id="CAI6348289.1"/>
    </source>
</evidence>
<comment type="caution">
    <text evidence="2">The sequence shown here is derived from an EMBL/GenBank/DDBJ whole genome shotgun (WGS) entry which is preliminary data.</text>
</comment>
<organism evidence="2 3">
    <name type="scientific">Macrosiphum euphorbiae</name>
    <name type="common">potato aphid</name>
    <dbReference type="NCBI Taxonomy" id="13131"/>
    <lineage>
        <taxon>Eukaryota</taxon>
        <taxon>Metazoa</taxon>
        <taxon>Ecdysozoa</taxon>
        <taxon>Arthropoda</taxon>
        <taxon>Hexapoda</taxon>
        <taxon>Insecta</taxon>
        <taxon>Pterygota</taxon>
        <taxon>Neoptera</taxon>
        <taxon>Paraneoptera</taxon>
        <taxon>Hemiptera</taxon>
        <taxon>Sternorrhyncha</taxon>
        <taxon>Aphidomorpha</taxon>
        <taxon>Aphidoidea</taxon>
        <taxon>Aphididae</taxon>
        <taxon>Macrosiphini</taxon>
        <taxon>Macrosiphum</taxon>
    </lineage>
</organism>
<dbReference type="PROSITE" id="PS50878">
    <property type="entry name" value="RT_POL"/>
    <property type="match status" value="1"/>
</dbReference>
<feature type="domain" description="Reverse transcriptase" evidence="1">
    <location>
        <begin position="277"/>
        <end position="525"/>
    </location>
</feature>
<dbReference type="InterPro" id="IPR043502">
    <property type="entry name" value="DNA/RNA_pol_sf"/>
</dbReference>
<keyword evidence="3" id="KW-1185">Reference proteome</keyword>
<dbReference type="Pfam" id="PF00078">
    <property type="entry name" value="RVT_1"/>
    <property type="match status" value="1"/>
</dbReference>
<dbReference type="Proteomes" id="UP001160148">
    <property type="component" value="Unassembled WGS sequence"/>
</dbReference>
<name>A0AAV0VXH6_9HEMI</name>
<accession>A0AAV0VXH6</accession>
<dbReference type="InterPro" id="IPR000477">
    <property type="entry name" value="RT_dom"/>
</dbReference>